<accession>A0A8X6MQ11</accession>
<proteinExistence type="inferred from homology"/>
<dbReference type="EMBL" id="BMAW01095760">
    <property type="protein sequence ID" value="GFS71730.1"/>
    <property type="molecule type" value="Genomic_DNA"/>
</dbReference>
<evidence type="ECO:0000313" key="2">
    <source>
        <dbReference type="EMBL" id="GFS71730.1"/>
    </source>
</evidence>
<name>A0A8X6MQ11_NEPPI</name>
<sequence>MGKFAKVKKLKRHDPLCKQIIDDKFPKISTRFKVKNHQEESETVDHKLTQKILKEARKQLEDIEEEVELGSICNKLQKSHLFVGLSQKKESADSADNNNTTFAGEELDEENIISEEDQKAFDNFFPQDPSKKAALVDIIKEKLTEKQTEIHTIFSDAGSIRVENNEITSGIYKKVAVVMSKYSSGKLAKPFKVIPKLSNWEEILYLTEPDKWTAAAMYQATRIFSSNLKPDMAQRFYNLILLPRLRDDIAQCKILNDYLYMALRKALFKPAAFFKGIIIPLCESENCTSREATIISSVLAKCSIPILHSSAALFMIAKLSYSIGCSIFMRVLIEKKYALPYPVLDAVVEHFLKFMNDDRQLPVNWHQCLLTFVQIYKNDLSVKQQQELQRLLTVQSHHHVTPVIWNELNSSTTKSTITA</sequence>
<dbReference type="GO" id="GO:0005730">
    <property type="term" value="C:nucleolus"/>
    <property type="evidence" value="ECO:0007669"/>
    <property type="project" value="TreeGrafter"/>
</dbReference>
<dbReference type="Pfam" id="PF05291">
    <property type="entry name" value="Bystin"/>
    <property type="match status" value="1"/>
</dbReference>
<dbReference type="AlphaFoldDB" id="A0A8X6MQ11"/>
<dbReference type="PANTHER" id="PTHR12821">
    <property type="entry name" value="BYSTIN"/>
    <property type="match status" value="1"/>
</dbReference>
<dbReference type="Proteomes" id="UP000887013">
    <property type="component" value="Unassembled WGS sequence"/>
</dbReference>
<dbReference type="GO" id="GO:0005737">
    <property type="term" value="C:cytoplasm"/>
    <property type="evidence" value="ECO:0007669"/>
    <property type="project" value="TreeGrafter"/>
</dbReference>
<comment type="similarity">
    <text evidence="1">Belongs to the bystin family.</text>
</comment>
<keyword evidence="3" id="KW-1185">Reference proteome</keyword>
<evidence type="ECO:0000313" key="3">
    <source>
        <dbReference type="Proteomes" id="UP000887013"/>
    </source>
</evidence>
<evidence type="ECO:0000256" key="1">
    <source>
        <dbReference type="ARBA" id="ARBA00007114"/>
    </source>
</evidence>
<protein>
    <submittedName>
        <fullName evidence="2">Bystin</fullName>
    </submittedName>
</protein>
<gene>
    <name evidence="2" type="primary">BYSL</name>
    <name evidence="2" type="ORF">NPIL_161031</name>
</gene>
<comment type="caution">
    <text evidence="2">The sequence shown here is derived from an EMBL/GenBank/DDBJ whole genome shotgun (WGS) entry which is preliminary data.</text>
</comment>
<dbReference type="GO" id="GO:0030688">
    <property type="term" value="C:preribosome, small subunit precursor"/>
    <property type="evidence" value="ECO:0007669"/>
    <property type="project" value="TreeGrafter"/>
</dbReference>
<dbReference type="PANTHER" id="PTHR12821:SF0">
    <property type="entry name" value="BYSTIN"/>
    <property type="match status" value="1"/>
</dbReference>
<dbReference type="GO" id="GO:0030515">
    <property type="term" value="F:snoRNA binding"/>
    <property type="evidence" value="ECO:0007669"/>
    <property type="project" value="TreeGrafter"/>
</dbReference>
<reference evidence="2" key="1">
    <citation type="submission" date="2020-08" db="EMBL/GenBank/DDBJ databases">
        <title>Multicomponent nature underlies the extraordinary mechanical properties of spider dragline silk.</title>
        <authorList>
            <person name="Kono N."/>
            <person name="Nakamura H."/>
            <person name="Mori M."/>
            <person name="Yoshida Y."/>
            <person name="Ohtoshi R."/>
            <person name="Malay A.D."/>
            <person name="Moran D.A.P."/>
            <person name="Tomita M."/>
            <person name="Numata K."/>
            <person name="Arakawa K."/>
        </authorList>
    </citation>
    <scope>NUCLEOTIDE SEQUENCE</scope>
</reference>
<organism evidence="2 3">
    <name type="scientific">Nephila pilipes</name>
    <name type="common">Giant wood spider</name>
    <name type="synonym">Nephila maculata</name>
    <dbReference type="NCBI Taxonomy" id="299642"/>
    <lineage>
        <taxon>Eukaryota</taxon>
        <taxon>Metazoa</taxon>
        <taxon>Ecdysozoa</taxon>
        <taxon>Arthropoda</taxon>
        <taxon>Chelicerata</taxon>
        <taxon>Arachnida</taxon>
        <taxon>Araneae</taxon>
        <taxon>Araneomorphae</taxon>
        <taxon>Entelegynae</taxon>
        <taxon>Araneoidea</taxon>
        <taxon>Nephilidae</taxon>
        <taxon>Nephila</taxon>
    </lineage>
</organism>
<dbReference type="OrthoDB" id="2192561at2759"/>
<dbReference type="GO" id="GO:0006364">
    <property type="term" value="P:rRNA processing"/>
    <property type="evidence" value="ECO:0007669"/>
    <property type="project" value="TreeGrafter"/>
</dbReference>
<dbReference type="InterPro" id="IPR007955">
    <property type="entry name" value="Bystin"/>
</dbReference>